<dbReference type="GO" id="GO:0034975">
    <property type="term" value="P:protein folding in endoplasmic reticulum"/>
    <property type="evidence" value="ECO:0007669"/>
    <property type="project" value="TreeGrafter"/>
</dbReference>
<dbReference type="SUPFAM" id="SSF50998">
    <property type="entry name" value="Quinoprotein alcohol dehydrogenase-like"/>
    <property type="match status" value="1"/>
</dbReference>
<name>A0A8H2ZH36_9SACH</name>
<dbReference type="PANTHER" id="PTHR21573:SF0">
    <property type="entry name" value="ER MEMBRANE PROTEIN COMPLEX SUBUNIT 1"/>
    <property type="match status" value="1"/>
</dbReference>
<dbReference type="InterPro" id="IPR011047">
    <property type="entry name" value="Quinoprotein_ADH-like_sf"/>
</dbReference>
<dbReference type="OrthoDB" id="28092at2759"/>
<reference evidence="14 15" key="1">
    <citation type="submission" date="2020-05" db="EMBL/GenBank/DDBJ databases">
        <authorList>
            <person name="Casaregola S."/>
            <person name="Devillers H."/>
            <person name="Grondin C."/>
        </authorList>
    </citation>
    <scope>NUCLEOTIDE SEQUENCE [LARGE SCALE GENOMIC DNA]</scope>
    <source>
        <strain evidence="14 15">CLIB 1767</strain>
    </source>
</reference>
<protein>
    <recommendedName>
        <fullName evidence="4">ER membrane protein complex subunit 1</fullName>
    </recommendedName>
</protein>
<dbReference type="Pfam" id="PF07774">
    <property type="entry name" value="EMC1_C"/>
    <property type="match status" value="1"/>
</dbReference>
<keyword evidence="6 12" id="KW-0732">Signal</keyword>
<sequence length="768" mass="87565">MFYIRLLSALLCFWGTFVNAVYRDEAFNVDWQLSTIGDYRCTISDYAKENQLIILSDYSEIETLVTYINETNGNVLLRYTVPFKMSDAMLVPDSHQLILNVVGDSTKKYVSIDLDTGLILDDASNDLVQASDFSFESTCVANDYKILNKDGKPRLKVTDKTMGLPIFDIELPESFTDINYLSTDYSQNLQFIVGNGDSQFTYFNYTEGGKNLTNSWVRDESLVDIVDSTFFDLKDPSIDTIRKELTEERDIDDVITAYVFRVKNNFNRIRNYLKQHQYSPGRVITSFLKENELMGNINEEKAYKRDLDFGLAKLLIVVTKNGRMAALHVSQQGKIIWNFNTGLQNIVSINYTPLTDELVVINEKGSFVVFTSINEHIPPTLKNEGSFNLTTSSIITKTKKLDDEHNCFFVSLENGENQIVSVDNMQPLNNASYFLTNHNSKEINGYILSEGNKLVDTWRITLNTNEKIVAFASRTEDPVVNVGNVLGNRTVLYKYLYPNLVSYATINEEDRSLYINLIDTITGELLHSQKHTNEKVDINSPVNLVFGENWYVYSYLSAEPIPEQRITVVELYDSLESNVKKSDPNMQYSPLKGNINKPEVISKSYYFPEIIQDLELSSTKFSITSKAIIIKLANDQITFVPKFVLNARSKEEANMSDDDKKEFMASPYMSSIPINDNFIISHQRELIMGDDSKLVSSATNLESTTIVCEIGNDVFCSRIYPSGQFDVMSPSFEKFQLFGTIFIVIVIVYYLHPTVANKKLKILWMIKD</sequence>
<evidence type="ECO:0000313" key="14">
    <source>
        <dbReference type="EMBL" id="CAB4253340.1"/>
    </source>
</evidence>
<evidence type="ECO:0000256" key="4">
    <source>
        <dbReference type="ARBA" id="ARBA00020824"/>
    </source>
</evidence>
<evidence type="ECO:0000256" key="3">
    <source>
        <dbReference type="ARBA" id="ARBA00011276"/>
    </source>
</evidence>
<evidence type="ECO:0000256" key="11">
    <source>
        <dbReference type="SAM" id="Phobius"/>
    </source>
</evidence>
<dbReference type="Proteomes" id="UP000644660">
    <property type="component" value="Unassembled WGS sequence"/>
</dbReference>
<gene>
    <name evidence="14" type="ORF">KABA2_02S17182</name>
</gene>
<dbReference type="InterPro" id="IPR026895">
    <property type="entry name" value="EMC1"/>
</dbReference>
<keyword evidence="9 11" id="KW-0472">Membrane</keyword>
<comment type="subcellular location">
    <subcellularLocation>
        <location evidence="1">Endoplasmic reticulum membrane</location>
        <topology evidence="1">Single-pass type I membrane protein</topology>
    </subcellularLocation>
</comment>
<keyword evidence="5 11" id="KW-0812">Transmembrane</keyword>
<evidence type="ECO:0000256" key="9">
    <source>
        <dbReference type="ARBA" id="ARBA00023136"/>
    </source>
</evidence>
<keyword evidence="10" id="KW-0325">Glycoprotein</keyword>
<dbReference type="GO" id="GO:0072546">
    <property type="term" value="C:EMC complex"/>
    <property type="evidence" value="ECO:0007669"/>
    <property type="project" value="InterPro"/>
</dbReference>
<dbReference type="InterPro" id="IPR011678">
    <property type="entry name" value="EMC1_C"/>
</dbReference>
<evidence type="ECO:0000256" key="12">
    <source>
        <dbReference type="SAM" id="SignalP"/>
    </source>
</evidence>
<evidence type="ECO:0000256" key="8">
    <source>
        <dbReference type="ARBA" id="ARBA00022989"/>
    </source>
</evidence>
<comment type="similarity">
    <text evidence="2">Belongs to the EMC1 family.</text>
</comment>
<evidence type="ECO:0000256" key="6">
    <source>
        <dbReference type="ARBA" id="ARBA00022729"/>
    </source>
</evidence>
<feature type="domain" description="ER membrane protein complex subunit 1 C-terminal" evidence="13">
    <location>
        <begin position="548"/>
        <end position="764"/>
    </location>
</feature>
<dbReference type="RefSeq" id="XP_041405378.1">
    <property type="nucleotide sequence ID" value="XM_041549444.1"/>
</dbReference>
<comment type="subunit">
    <text evidence="3">Component of the ER membrane protein complex (EMC).</text>
</comment>
<evidence type="ECO:0000313" key="15">
    <source>
        <dbReference type="Proteomes" id="UP000644660"/>
    </source>
</evidence>
<comment type="caution">
    <text evidence="14">The sequence shown here is derived from an EMBL/GenBank/DDBJ whole genome shotgun (WGS) entry which is preliminary data.</text>
</comment>
<evidence type="ECO:0000259" key="13">
    <source>
        <dbReference type="Pfam" id="PF07774"/>
    </source>
</evidence>
<dbReference type="AlphaFoldDB" id="A0A8H2ZH36"/>
<evidence type="ECO:0000256" key="2">
    <source>
        <dbReference type="ARBA" id="ARBA00007904"/>
    </source>
</evidence>
<keyword evidence="8 11" id="KW-1133">Transmembrane helix</keyword>
<evidence type="ECO:0000256" key="5">
    <source>
        <dbReference type="ARBA" id="ARBA00022692"/>
    </source>
</evidence>
<feature type="signal peptide" evidence="12">
    <location>
        <begin position="1"/>
        <end position="20"/>
    </location>
</feature>
<keyword evidence="15" id="KW-1185">Reference proteome</keyword>
<evidence type="ECO:0000256" key="1">
    <source>
        <dbReference type="ARBA" id="ARBA00004115"/>
    </source>
</evidence>
<accession>A0A8H2ZH36</accession>
<organism evidence="14 15">
    <name type="scientific">Maudiozyma barnettii</name>
    <dbReference type="NCBI Taxonomy" id="61262"/>
    <lineage>
        <taxon>Eukaryota</taxon>
        <taxon>Fungi</taxon>
        <taxon>Dikarya</taxon>
        <taxon>Ascomycota</taxon>
        <taxon>Saccharomycotina</taxon>
        <taxon>Saccharomycetes</taxon>
        <taxon>Saccharomycetales</taxon>
        <taxon>Saccharomycetaceae</taxon>
        <taxon>Maudiozyma</taxon>
    </lineage>
</organism>
<evidence type="ECO:0000256" key="7">
    <source>
        <dbReference type="ARBA" id="ARBA00022824"/>
    </source>
</evidence>
<dbReference type="PANTHER" id="PTHR21573">
    <property type="entry name" value="ER MEMBRANE PROTEIN COMPLEX SUBUNIT 1"/>
    <property type="match status" value="1"/>
</dbReference>
<keyword evidence="7" id="KW-0256">Endoplasmic reticulum</keyword>
<dbReference type="GeneID" id="64856497"/>
<feature type="transmembrane region" description="Helical" evidence="11">
    <location>
        <begin position="735"/>
        <end position="752"/>
    </location>
</feature>
<proteinExistence type="inferred from homology"/>
<dbReference type="EMBL" id="CAEFZW010000002">
    <property type="protein sequence ID" value="CAB4253340.1"/>
    <property type="molecule type" value="Genomic_DNA"/>
</dbReference>
<evidence type="ECO:0000256" key="10">
    <source>
        <dbReference type="ARBA" id="ARBA00023180"/>
    </source>
</evidence>
<feature type="chain" id="PRO_5034273335" description="ER membrane protein complex subunit 1" evidence="12">
    <location>
        <begin position="21"/>
        <end position="768"/>
    </location>
</feature>